<gene>
    <name evidence="5" type="ORF">WJX74_000225</name>
</gene>
<feature type="chain" id="PRO_5043362834" description="Guanylate cyclase domain-containing protein" evidence="3">
    <location>
        <begin position="24"/>
        <end position="1113"/>
    </location>
</feature>
<feature type="domain" description="Guanylate cyclase" evidence="4">
    <location>
        <begin position="889"/>
        <end position="923"/>
    </location>
</feature>
<evidence type="ECO:0000256" key="1">
    <source>
        <dbReference type="ARBA" id="ARBA00004430"/>
    </source>
</evidence>
<dbReference type="Proteomes" id="UP001438707">
    <property type="component" value="Unassembled WGS sequence"/>
</dbReference>
<dbReference type="AlphaFoldDB" id="A0AAW1RXS0"/>
<feature type="signal peptide" evidence="3">
    <location>
        <begin position="1"/>
        <end position="23"/>
    </location>
</feature>
<dbReference type="SUPFAM" id="SSF52058">
    <property type="entry name" value="L domain-like"/>
    <property type="match status" value="1"/>
</dbReference>
<dbReference type="GO" id="GO:0035556">
    <property type="term" value="P:intracellular signal transduction"/>
    <property type="evidence" value="ECO:0007669"/>
    <property type="project" value="InterPro"/>
</dbReference>
<feature type="region of interest" description="Disordered" evidence="2">
    <location>
        <begin position="594"/>
        <end position="661"/>
    </location>
</feature>
<dbReference type="InterPro" id="IPR032675">
    <property type="entry name" value="LRR_dom_sf"/>
</dbReference>
<dbReference type="InterPro" id="IPR050697">
    <property type="entry name" value="Adenylyl/Guanylyl_Cyclase_3/4"/>
</dbReference>
<protein>
    <recommendedName>
        <fullName evidence="4">Guanylate cyclase domain-containing protein</fullName>
    </recommendedName>
</protein>
<evidence type="ECO:0000313" key="5">
    <source>
        <dbReference type="EMBL" id="KAK9838632.1"/>
    </source>
</evidence>
<dbReference type="PANTHER" id="PTHR43081:SF1">
    <property type="entry name" value="ADENYLATE CYCLASE, TERMINAL-DIFFERENTIATION SPECIFIC"/>
    <property type="match status" value="1"/>
</dbReference>
<accession>A0AAW1RXS0</accession>
<evidence type="ECO:0000313" key="6">
    <source>
        <dbReference type="Proteomes" id="UP001438707"/>
    </source>
</evidence>
<dbReference type="PANTHER" id="PTHR43081">
    <property type="entry name" value="ADENYLATE CYCLASE, TERMINAL-DIFFERENTIATION SPECIFIC-RELATED"/>
    <property type="match status" value="1"/>
</dbReference>
<dbReference type="PROSITE" id="PS50125">
    <property type="entry name" value="GUANYLATE_CYCLASE_2"/>
    <property type="match status" value="2"/>
</dbReference>
<dbReference type="GO" id="GO:0009190">
    <property type="term" value="P:cyclic nucleotide biosynthetic process"/>
    <property type="evidence" value="ECO:0007669"/>
    <property type="project" value="InterPro"/>
</dbReference>
<proteinExistence type="predicted"/>
<name>A0AAW1RXS0_9CHLO</name>
<reference evidence="5 6" key="1">
    <citation type="journal article" date="2024" name="Nat. Commun.">
        <title>Phylogenomics reveals the evolutionary origins of lichenization in chlorophyte algae.</title>
        <authorList>
            <person name="Puginier C."/>
            <person name="Libourel C."/>
            <person name="Otte J."/>
            <person name="Skaloud P."/>
            <person name="Haon M."/>
            <person name="Grisel S."/>
            <person name="Petersen M."/>
            <person name="Berrin J.G."/>
            <person name="Delaux P.M."/>
            <person name="Dal Grande F."/>
            <person name="Keller J."/>
        </authorList>
    </citation>
    <scope>NUCLEOTIDE SEQUENCE [LARGE SCALE GENOMIC DNA]</scope>
    <source>
        <strain evidence="5 6">SAG 2145</strain>
    </source>
</reference>
<keyword evidence="3" id="KW-0732">Signal</keyword>
<sequence length="1113" mass="120950">MVKPGTSICTTLVLLLLSSSALALGFPALAPSPVLGQPSACGEYFNYRPDPAADLPDQREALIKLWTATQGDLWVTNTKIFFPTDGDVGMATLLTDTLEIVEADAAAETAAGHGCDLMQTVSAFRLTAYVRPWATPNTSYCDWTGIGCCFSGGGLASQFCSAGAHSVAIMTLTGQGLRGRIPDIFAAFTDLQYLALDHNPALVGKLPDFPAGLASKLQSVMLTGTGLSQCEELSYGDVRQCLPNWLKIASVFNPFELYQFLQHAARLTATAVELGTASTAAAESATLLQDIVTVSPSFYGYRGCSCLQNYHPNLTALESGAFQLECLPDDIFLQVGQGLTLPIALPAALVGGPLLILGIVFAIFYKEIFREMEIRRNNRLKSRNKPGTLTDEQYRMLGLPGKELTLCMTDIAGSTALWEAGAKVMEQALALQEKCLRSLLPLHCGHEVYTEGDAFVISFHDPLDGIQFVLALQHALLKLAWPEKLLELPQAASIRDLSRDVLLFAGLRLRAVLHTGWPTTIETHQTTGHISYSGMMVELTEALSNLPSGGQCIMSGQTYQRAFPQLQAIADCTSRKSKAMAFFKGRKWCKGQVNDSEEAPQVQKTHHQAQSSLDPANKASEGTDNPLKRHGRHRGVEASSPSTLPLNRNRLPSTMSISSEPDIENIRMPNEFISASPIRSRSSTIFGSQYNLQISNEFGKLTREMAETEVDESSLLFLDMGAYNLRAFPELSQPAPGSPALQGLQIMQVLPRGLLGRASHFVPFSGAEQLTPSYLEAPGSPSAQITQPQQQDDLPDALDARHNVTIVFCSPCSSQLGPHTHKEEAMYRFQSIIRTTLLLLDGYEAQEMHGVFMLAFRDHRVAVEWAVGAQLCLLRLQRQSKLSDALLAKIGIATGPMIKICPHKASGRADYFGQAVNRAARLKDAASPGQVVMDEYMLLAVMHHWAEMKRPLAACSGHCPLAASNFFMLADQLQGPGARLKSVLSTKGLSPDGPPAVSLRSRSAELPRLSSQKRMDREQPLTQIALHASLLGSYMLKGVPGVHALGQVMPQEIHLDLQATNSLGKLLKMQRGKTTCVDPPDPTSEPWTIEIPFVDIFSLPLLSKSQTHSPLQA</sequence>
<evidence type="ECO:0000256" key="3">
    <source>
        <dbReference type="SAM" id="SignalP"/>
    </source>
</evidence>
<evidence type="ECO:0000256" key="2">
    <source>
        <dbReference type="SAM" id="MobiDB-lite"/>
    </source>
</evidence>
<feature type="domain" description="Guanylate cyclase" evidence="4">
    <location>
        <begin position="405"/>
        <end position="516"/>
    </location>
</feature>
<dbReference type="InterPro" id="IPR029787">
    <property type="entry name" value="Nucleotide_cyclase"/>
</dbReference>
<dbReference type="InterPro" id="IPR001054">
    <property type="entry name" value="A/G_cyclase"/>
</dbReference>
<keyword evidence="6" id="KW-1185">Reference proteome</keyword>
<feature type="compositionally biased region" description="Polar residues" evidence="2">
    <location>
        <begin position="639"/>
        <end position="659"/>
    </location>
</feature>
<comment type="subcellular location">
    <subcellularLocation>
        <location evidence="1">Cytoplasm</location>
        <location evidence="1">Cytoskeleton</location>
        <location evidence="1">Cilium axoneme</location>
    </subcellularLocation>
</comment>
<evidence type="ECO:0000259" key="4">
    <source>
        <dbReference type="PROSITE" id="PS50125"/>
    </source>
</evidence>
<dbReference type="SUPFAM" id="SSF55073">
    <property type="entry name" value="Nucleotide cyclase"/>
    <property type="match status" value="2"/>
</dbReference>
<dbReference type="EMBL" id="JALJOS010000005">
    <property type="protein sequence ID" value="KAK9838632.1"/>
    <property type="molecule type" value="Genomic_DNA"/>
</dbReference>
<dbReference type="Gene3D" id="3.30.70.1230">
    <property type="entry name" value="Nucleotide cyclase"/>
    <property type="match status" value="2"/>
</dbReference>
<feature type="region of interest" description="Disordered" evidence="2">
    <location>
        <begin position="986"/>
        <end position="1018"/>
    </location>
</feature>
<organism evidence="5 6">
    <name type="scientific">Apatococcus lobatus</name>
    <dbReference type="NCBI Taxonomy" id="904363"/>
    <lineage>
        <taxon>Eukaryota</taxon>
        <taxon>Viridiplantae</taxon>
        <taxon>Chlorophyta</taxon>
        <taxon>core chlorophytes</taxon>
        <taxon>Trebouxiophyceae</taxon>
        <taxon>Chlorellales</taxon>
        <taxon>Chlorellaceae</taxon>
        <taxon>Apatococcus</taxon>
    </lineage>
</organism>
<dbReference type="Pfam" id="PF00211">
    <property type="entry name" value="Guanylate_cyc"/>
    <property type="match status" value="1"/>
</dbReference>
<dbReference type="Gene3D" id="3.80.10.10">
    <property type="entry name" value="Ribonuclease Inhibitor"/>
    <property type="match status" value="1"/>
</dbReference>
<dbReference type="GO" id="GO:0005930">
    <property type="term" value="C:axoneme"/>
    <property type="evidence" value="ECO:0007669"/>
    <property type="project" value="UniProtKB-SubCell"/>
</dbReference>
<comment type="caution">
    <text evidence="5">The sequence shown here is derived from an EMBL/GenBank/DDBJ whole genome shotgun (WGS) entry which is preliminary data.</text>
</comment>